<sequence length="177" mass="19533">MRARSVLFALAVAAATVLAPAAAHAEPATTVIGPEPWQPWFQRNWEAADGLYCDFPLGHEVVSQDIRSRVVERYPDGTKKIEEYEGPLMSEFVNRDTGKRFLVDAGGRGFSEYRPDGTEARFVMIGPVGTGFRDGDLDLPRGYYLFDGFHVVAFAPDGTRSLPVDLGPEHNVCEDLD</sequence>
<comment type="caution">
    <text evidence="2">The sequence shown here is derived from an EMBL/GenBank/DDBJ whole genome shotgun (WGS) entry which is preliminary data.</text>
</comment>
<protein>
    <submittedName>
        <fullName evidence="2">Uncharacterized protein</fullName>
    </submittedName>
</protein>
<dbReference type="EMBL" id="JACHGT010000002">
    <property type="protein sequence ID" value="MBB6033398.1"/>
    <property type="molecule type" value="Genomic_DNA"/>
</dbReference>
<evidence type="ECO:0000313" key="3">
    <source>
        <dbReference type="Proteomes" id="UP000548476"/>
    </source>
</evidence>
<evidence type="ECO:0000256" key="1">
    <source>
        <dbReference type="SAM" id="SignalP"/>
    </source>
</evidence>
<reference evidence="2 3" key="1">
    <citation type="submission" date="2020-08" db="EMBL/GenBank/DDBJ databases">
        <title>Genomic Encyclopedia of Type Strains, Phase IV (KMG-IV): sequencing the most valuable type-strain genomes for metagenomic binning, comparative biology and taxonomic classification.</title>
        <authorList>
            <person name="Goeker M."/>
        </authorList>
    </citation>
    <scope>NUCLEOTIDE SEQUENCE [LARGE SCALE GENOMIC DNA]</scope>
    <source>
        <strain evidence="2 3">YIM 65646</strain>
    </source>
</reference>
<feature type="signal peptide" evidence="1">
    <location>
        <begin position="1"/>
        <end position="25"/>
    </location>
</feature>
<evidence type="ECO:0000313" key="2">
    <source>
        <dbReference type="EMBL" id="MBB6033398.1"/>
    </source>
</evidence>
<gene>
    <name evidence="2" type="ORF">HNR73_001245</name>
</gene>
<dbReference type="RefSeq" id="WP_184786259.1">
    <property type="nucleotide sequence ID" value="NZ_BONT01000097.1"/>
</dbReference>
<proteinExistence type="predicted"/>
<name>A0A841FHS3_9ACTN</name>
<accession>A0A841FHS3</accession>
<organism evidence="2 3">
    <name type="scientific">Phytomonospora endophytica</name>
    <dbReference type="NCBI Taxonomy" id="714109"/>
    <lineage>
        <taxon>Bacteria</taxon>
        <taxon>Bacillati</taxon>
        <taxon>Actinomycetota</taxon>
        <taxon>Actinomycetes</taxon>
        <taxon>Micromonosporales</taxon>
        <taxon>Micromonosporaceae</taxon>
        <taxon>Phytomonospora</taxon>
    </lineage>
</organism>
<dbReference type="Proteomes" id="UP000548476">
    <property type="component" value="Unassembled WGS sequence"/>
</dbReference>
<keyword evidence="1" id="KW-0732">Signal</keyword>
<feature type="chain" id="PRO_5032859193" evidence="1">
    <location>
        <begin position="26"/>
        <end position="177"/>
    </location>
</feature>
<dbReference type="AlphaFoldDB" id="A0A841FHS3"/>
<keyword evidence="3" id="KW-1185">Reference proteome</keyword>